<dbReference type="PATRIC" id="fig|1321819.3.peg.2934"/>
<dbReference type="AlphaFoldDB" id="U2BT92"/>
<proteinExistence type="predicted"/>
<protein>
    <submittedName>
        <fullName evidence="1">Uncharacterized protein</fullName>
    </submittedName>
</protein>
<dbReference type="Proteomes" id="UP000016496">
    <property type="component" value="Unassembled WGS sequence"/>
</dbReference>
<dbReference type="HOGENOM" id="CLU_2647016_0_0_10"/>
<accession>U2BT92</accession>
<organism evidence="1 2">
    <name type="scientific">Bacteroides pyogenes F0041</name>
    <dbReference type="NCBI Taxonomy" id="1321819"/>
    <lineage>
        <taxon>Bacteria</taxon>
        <taxon>Pseudomonadati</taxon>
        <taxon>Bacteroidota</taxon>
        <taxon>Bacteroidia</taxon>
        <taxon>Bacteroidales</taxon>
        <taxon>Bacteroidaceae</taxon>
        <taxon>Bacteroides</taxon>
    </lineage>
</organism>
<sequence>MPIPFSTPSESDYQEQKEYLLCKVTYKFTLSYDLVEKELYTSGIVPIANLRAFISALGSGEEFQTEYDKRIRADLF</sequence>
<comment type="caution">
    <text evidence="1">The sequence shown here is derived from an EMBL/GenBank/DDBJ whole genome shotgun (WGS) entry which is preliminary data.</text>
</comment>
<gene>
    <name evidence="1" type="ORF">HMPREF1981_03173</name>
</gene>
<evidence type="ECO:0000313" key="2">
    <source>
        <dbReference type="Proteomes" id="UP000016496"/>
    </source>
</evidence>
<dbReference type="EMBL" id="AWSV01000162">
    <property type="protein sequence ID" value="ERI81409.1"/>
    <property type="molecule type" value="Genomic_DNA"/>
</dbReference>
<name>U2BT92_9BACE</name>
<evidence type="ECO:0000313" key="1">
    <source>
        <dbReference type="EMBL" id="ERI81409.1"/>
    </source>
</evidence>
<reference evidence="1 2" key="1">
    <citation type="submission" date="2013-08" db="EMBL/GenBank/DDBJ databases">
        <authorList>
            <person name="Weinstock G."/>
            <person name="Sodergren E."/>
            <person name="Wylie T."/>
            <person name="Fulton L."/>
            <person name="Fulton R."/>
            <person name="Fronick C."/>
            <person name="O'Laughlin M."/>
            <person name="Godfrey J."/>
            <person name="Miner T."/>
            <person name="Herter B."/>
            <person name="Appelbaum E."/>
            <person name="Cordes M."/>
            <person name="Lek S."/>
            <person name="Wollam A."/>
            <person name="Pepin K.H."/>
            <person name="Palsikar V.B."/>
            <person name="Mitreva M."/>
            <person name="Wilson R.K."/>
        </authorList>
    </citation>
    <scope>NUCLEOTIDE SEQUENCE [LARGE SCALE GENOMIC DNA]</scope>
    <source>
        <strain evidence="1 2">F0041</strain>
    </source>
</reference>